<evidence type="ECO:0000256" key="1">
    <source>
        <dbReference type="SAM" id="MobiDB-lite"/>
    </source>
</evidence>
<keyword evidence="3" id="KW-1185">Reference proteome</keyword>
<accession>A0ABN8IZS7</accession>
<proteinExistence type="predicted"/>
<sequence>MRCVGEYLMTANESKTAPPAPGPAKWTLTVPCLVPRPKEHLWQRPANEAVLFQALCAFNVLSATQLDAEVSKRMSASQSTKKRKTWDEEKMAEAIKFVRGNKMGYLKAAQHFERKAAIATVITSSPYKNYLVNKNMKRQEKESKTKNKKKTAKRNKQTKKNRNDREEEDSEERDVIQFDEDSEHDELMDQVSPDSADAECMFCSNLFSMDKSGRKLD</sequence>
<protein>
    <submittedName>
        <fullName evidence="2">Uncharacterized protein</fullName>
    </submittedName>
</protein>
<name>A0ABN8IZS7_9NEOP</name>
<organism evidence="2 3">
    <name type="scientific">Iphiclides podalirius</name>
    <name type="common">scarce swallowtail</name>
    <dbReference type="NCBI Taxonomy" id="110791"/>
    <lineage>
        <taxon>Eukaryota</taxon>
        <taxon>Metazoa</taxon>
        <taxon>Ecdysozoa</taxon>
        <taxon>Arthropoda</taxon>
        <taxon>Hexapoda</taxon>
        <taxon>Insecta</taxon>
        <taxon>Pterygota</taxon>
        <taxon>Neoptera</taxon>
        <taxon>Endopterygota</taxon>
        <taxon>Lepidoptera</taxon>
        <taxon>Glossata</taxon>
        <taxon>Ditrysia</taxon>
        <taxon>Papilionoidea</taxon>
        <taxon>Papilionidae</taxon>
        <taxon>Papilioninae</taxon>
        <taxon>Iphiclides</taxon>
    </lineage>
</organism>
<evidence type="ECO:0000313" key="3">
    <source>
        <dbReference type="Proteomes" id="UP000837857"/>
    </source>
</evidence>
<gene>
    <name evidence="2" type="ORF">IPOD504_LOCUS14834</name>
</gene>
<reference evidence="2" key="1">
    <citation type="submission" date="2022-03" db="EMBL/GenBank/DDBJ databases">
        <authorList>
            <person name="Martin H S."/>
        </authorList>
    </citation>
    <scope>NUCLEOTIDE SEQUENCE</scope>
</reference>
<evidence type="ECO:0000313" key="2">
    <source>
        <dbReference type="EMBL" id="CAH2070768.1"/>
    </source>
</evidence>
<feature type="compositionally biased region" description="Basic residues" evidence="1">
    <location>
        <begin position="146"/>
        <end position="162"/>
    </location>
</feature>
<dbReference type="Proteomes" id="UP000837857">
    <property type="component" value="Chromosome 6"/>
</dbReference>
<feature type="non-terminal residue" evidence="2">
    <location>
        <position position="1"/>
    </location>
</feature>
<feature type="compositionally biased region" description="Acidic residues" evidence="1">
    <location>
        <begin position="166"/>
        <end position="188"/>
    </location>
</feature>
<feature type="region of interest" description="Disordered" evidence="1">
    <location>
        <begin position="135"/>
        <end position="194"/>
    </location>
</feature>
<dbReference type="EMBL" id="OW152818">
    <property type="protein sequence ID" value="CAH2070768.1"/>
    <property type="molecule type" value="Genomic_DNA"/>
</dbReference>